<feature type="compositionally biased region" description="Low complexity" evidence="1">
    <location>
        <begin position="1"/>
        <end position="16"/>
    </location>
</feature>
<evidence type="ECO:0000313" key="3">
    <source>
        <dbReference type="WBParaSite" id="PSU_v2.g4443.t1"/>
    </source>
</evidence>
<dbReference type="Proteomes" id="UP000887577">
    <property type="component" value="Unplaced"/>
</dbReference>
<proteinExistence type="predicted"/>
<feature type="region of interest" description="Disordered" evidence="1">
    <location>
        <begin position="1"/>
        <end position="103"/>
    </location>
</feature>
<sequence>MQFQPQQSMMPQTSQMEYQMNQSQQSHMYSQQRLPHPGSGYPSQQYPPGGPQETAMRHAQMQFMKQQHFQQQRQLQQQQQQQQQQTPQPKIPPQPPIELQMNEPNPNLPVHLSKIPIQFPGPGPSPDTESTVKSEWIEKITRLTPRPLFHPNLLEDLSTKSVGFLCGIGKDVIQELVIRMVSITNILKTPNWKASAFAEVELILSYCKFLIEKIREIRAYVDRKTLTNQKLSTNDFIELMALPTPPKLPTNVEELRNTYAGNEKFLFKVSNAFKKVEWLGENADPRNASLCFKDEISRINAAEEARRQPSASAPKKA</sequence>
<evidence type="ECO:0000313" key="2">
    <source>
        <dbReference type="Proteomes" id="UP000887577"/>
    </source>
</evidence>
<feature type="compositionally biased region" description="Polar residues" evidence="1">
    <location>
        <begin position="17"/>
        <end position="33"/>
    </location>
</feature>
<name>A0A914Z2G8_9BILA</name>
<organism evidence="2 3">
    <name type="scientific">Panagrolaimus superbus</name>
    <dbReference type="NCBI Taxonomy" id="310955"/>
    <lineage>
        <taxon>Eukaryota</taxon>
        <taxon>Metazoa</taxon>
        <taxon>Ecdysozoa</taxon>
        <taxon>Nematoda</taxon>
        <taxon>Chromadorea</taxon>
        <taxon>Rhabditida</taxon>
        <taxon>Tylenchina</taxon>
        <taxon>Panagrolaimomorpha</taxon>
        <taxon>Panagrolaimoidea</taxon>
        <taxon>Panagrolaimidae</taxon>
        <taxon>Panagrolaimus</taxon>
    </lineage>
</organism>
<reference evidence="3" key="1">
    <citation type="submission" date="2022-11" db="UniProtKB">
        <authorList>
            <consortium name="WormBaseParasite"/>
        </authorList>
    </citation>
    <scope>IDENTIFICATION</scope>
</reference>
<keyword evidence="2" id="KW-1185">Reference proteome</keyword>
<feature type="compositionally biased region" description="Low complexity" evidence="1">
    <location>
        <begin position="37"/>
        <end position="47"/>
    </location>
</feature>
<accession>A0A914Z2G8</accession>
<dbReference type="AlphaFoldDB" id="A0A914Z2G8"/>
<evidence type="ECO:0000256" key="1">
    <source>
        <dbReference type="SAM" id="MobiDB-lite"/>
    </source>
</evidence>
<dbReference type="WBParaSite" id="PSU_v2.g4443.t1">
    <property type="protein sequence ID" value="PSU_v2.g4443.t1"/>
    <property type="gene ID" value="PSU_v2.g4443"/>
</dbReference>
<protein>
    <submittedName>
        <fullName evidence="3">Uncharacterized protein</fullName>
    </submittedName>
</protein>
<feature type="compositionally biased region" description="Low complexity" evidence="1">
    <location>
        <begin position="60"/>
        <end position="88"/>
    </location>
</feature>